<feature type="domain" description="Protein kinase" evidence="23">
    <location>
        <begin position="936"/>
        <end position="1131"/>
    </location>
</feature>
<dbReference type="CDD" id="cd09218">
    <property type="entry name" value="TLP-PA"/>
    <property type="match status" value="1"/>
</dbReference>
<evidence type="ECO:0000256" key="6">
    <source>
        <dbReference type="ARBA" id="ARBA00012513"/>
    </source>
</evidence>
<dbReference type="PROSITE" id="PS00307">
    <property type="entry name" value="LECTIN_LEGUME_BETA"/>
    <property type="match status" value="1"/>
</dbReference>
<dbReference type="EC" id="2.7.11.1" evidence="6"/>
<dbReference type="SUPFAM" id="SSF56112">
    <property type="entry name" value="Protein kinase-like (PK-like)"/>
    <property type="match status" value="2"/>
</dbReference>
<evidence type="ECO:0000256" key="4">
    <source>
        <dbReference type="ARBA" id="ARBA00010217"/>
    </source>
</evidence>
<feature type="chain" id="PRO_5012028772" description="non-specific serine/threonine protein kinase" evidence="22">
    <location>
        <begin position="38"/>
        <end position="1131"/>
    </location>
</feature>
<dbReference type="PANTHER" id="PTHR27007">
    <property type="match status" value="1"/>
</dbReference>
<organism evidence="24 25">
    <name type="scientific">Corchorus olitorius</name>
    <dbReference type="NCBI Taxonomy" id="93759"/>
    <lineage>
        <taxon>Eukaryota</taxon>
        <taxon>Viridiplantae</taxon>
        <taxon>Streptophyta</taxon>
        <taxon>Embryophyta</taxon>
        <taxon>Tracheophyta</taxon>
        <taxon>Spermatophyta</taxon>
        <taxon>Magnoliopsida</taxon>
        <taxon>eudicotyledons</taxon>
        <taxon>Gunneridae</taxon>
        <taxon>Pentapetalae</taxon>
        <taxon>rosids</taxon>
        <taxon>malvids</taxon>
        <taxon>Malvales</taxon>
        <taxon>Malvaceae</taxon>
        <taxon>Grewioideae</taxon>
        <taxon>Apeibeae</taxon>
        <taxon>Corchorus</taxon>
    </lineage>
</organism>
<dbReference type="Pfam" id="PF07714">
    <property type="entry name" value="PK_Tyr_Ser-Thr"/>
    <property type="match status" value="1"/>
</dbReference>
<dbReference type="AlphaFoldDB" id="A0A1R3GZC8"/>
<dbReference type="SUPFAM" id="SSF49899">
    <property type="entry name" value="Concanavalin A-like lectins/glucanases"/>
    <property type="match status" value="1"/>
</dbReference>
<evidence type="ECO:0000256" key="17">
    <source>
        <dbReference type="ARBA" id="ARBA00023170"/>
    </source>
</evidence>
<gene>
    <name evidence="24" type="ORF">COLO4_32425</name>
</gene>
<dbReference type="GO" id="GO:0005524">
    <property type="term" value="F:ATP binding"/>
    <property type="evidence" value="ECO:0007669"/>
    <property type="project" value="UniProtKB-UniRule"/>
</dbReference>
<evidence type="ECO:0000256" key="15">
    <source>
        <dbReference type="ARBA" id="ARBA00023136"/>
    </source>
</evidence>
<keyword evidence="14 21" id="KW-1133">Transmembrane helix</keyword>
<dbReference type="InterPro" id="IPR037176">
    <property type="entry name" value="Osmotin/thaumatin-like_sf"/>
</dbReference>
<keyword evidence="13 19" id="KW-0067">ATP-binding</keyword>
<evidence type="ECO:0000259" key="23">
    <source>
        <dbReference type="PROSITE" id="PS50011"/>
    </source>
</evidence>
<evidence type="ECO:0000256" key="1">
    <source>
        <dbReference type="ARBA" id="ARBA00004236"/>
    </source>
</evidence>
<evidence type="ECO:0000313" key="24">
    <source>
        <dbReference type="EMBL" id="OMO63475.1"/>
    </source>
</evidence>
<keyword evidence="10 22" id="KW-0732">Signal</keyword>
<dbReference type="InterPro" id="IPR013320">
    <property type="entry name" value="ConA-like_dom_sf"/>
</dbReference>
<dbReference type="Gene3D" id="3.30.200.20">
    <property type="entry name" value="Phosphorylase Kinase, domain 1"/>
    <property type="match status" value="2"/>
</dbReference>
<evidence type="ECO:0000256" key="13">
    <source>
        <dbReference type="ARBA" id="ARBA00022840"/>
    </source>
</evidence>
<evidence type="ECO:0000256" key="22">
    <source>
        <dbReference type="SAM" id="SignalP"/>
    </source>
</evidence>
<dbReference type="SUPFAM" id="SSF49870">
    <property type="entry name" value="Osmotin, thaumatin-like protein"/>
    <property type="match status" value="1"/>
</dbReference>
<evidence type="ECO:0000256" key="5">
    <source>
        <dbReference type="ARBA" id="ARBA00010607"/>
    </source>
</evidence>
<feature type="signal peptide" evidence="22">
    <location>
        <begin position="1"/>
        <end position="37"/>
    </location>
</feature>
<accession>A0A1R3GZC8</accession>
<feature type="binding site" evidence="19">
    <location>
        <position position="965"/>
    </location>
    <ligand>
        <name>ATP</name>
        <dbReference type="ChEBI" id="CHEBI:30616"/>
    </ligand>
</feature>
<dbReference type="Pfam" id="PF00314">
    <property type="entry name" value="Thaumatin"/>
    <property type="match status" value="1"/>
</dbReference>
<dbReference type="GO" id="GO:0051707">
    <property type="term" value="P:response to other organism"/>
    <property type="evidence" value="ECO:0007669"/>
    <property type="project" value="UniProtKB-ARBA"/>
</dbReference>
<evidence type="ECO:0000256" key="11">
    <source>
        <dbReference type="ARBA" id="ARBA00022734"/>
    </source>
</evidence>
<protein>
    <recommendedName>
        <fullName evidence="6">non-specific serine/threonine protein kinase</fullName>
        <ecNumber evidence="6">2.7.11.1</ecNumber>
    </recommendedName>
</protein>
<dbReference type="SMART" id="SM00205">
    <property type="entry name" value="THN"/>
    <property type="match status" value="1"/>
</dbReference>
<keyword evidence="25" id="KW-1185">Reference proteome</keyword>
<dbReference type="InterPro" id="IPR011009">
    <property type="entry name" value="Kinase-like_dom_sf"/>
</dbReference>
<comment type="similarity">
    <text evidence="4">In the C-terminal section; belongs to the protein kinase superfamily. Ser/Thr protein kinase family.</text>
</comment>
<dbReference type="PROSITE" id="PS00107">
    <property type="entry name" value="PROTEIN_KINASE_ATP"/>
    <property type="match status" value="1"/>
</dbReference>
<dbReference type="Pfam" id="PF00139">
    <property type="entry name" value="Lectin_legB"/>
    <property type="match status" value="1"/>
</dbReference>
<feature type="region of interest" description="Disordered" evidence="20">
    <location>
        <begin position="493"/>
        <end position="515"/>
    </location>
</feature>
<dbReference type="Gene3D" id="1.10.510.10">
    <property type="entry name" value="Transferase(Phosphotransferase) domain 1"/>
    <property type="match status" value="1"/>
</dbReference>
<dbReference type="PROSITE" id="PS00316">
    <property type="entry name" value="THAUMATIN_1"/>
    <property type="match status" value="1"/>
</dbReference>
<keyword evidence="15 21" id="KW-0472">Membrane</keyword>
<dbReference type="PROSITE" id="PS50011">
    <property type="entry name" value="PROTEIN_KINASE_DOM"/>
    <property type="match status" value="1"/>
</dbReference>
<keyword evidence="16" id="KW-1015">Disulfide bond</keyword>
<dbReference type="FunFam" id="3.30.200.20:FF:000168">
    <property type="entry name" value="L-type lectin-domain containing receptor kinase IX.1"/>
    <property type="match status" value="1"/>
</dbReference>
<dbReference type="InterPro" id="IPR017441">
    <property type="entry name" value="Protein_kinase_ATP_BS"/>
</dbReference>
<keyword evidence="12 19" id="KW-0547">Nucleotide-binding</keyword>
<sequence>MKTRNAASFYLKKRRKPAPFFVFCCTLVLLLLPLTNATTEHKINFNFTSFNPNMREIVFQGDAFSSDNAIQVTKNQKDKAIDGSAGWATYYKPMHLWDNSSGNLVLADFTTEFSFVINSLNQNWSADGFAFFLAPNGSTIPPNSGGGHLALENADPAYIYNKFVAVEFDTFPNYFDPVQSYHVAIDLNTVEKQLSYVPWGWSDIRNGGKVDAFISYNSTTKNLTVFLHGADDLTRRNSSSLSTIIDLSNISFPEWVTFGFAGTTGAGFEIHTINSWNFSSTLQIPSPEVSSRKKSKTWLWVVLGVVGGGVFVLVSVSTLVWFFCWNAKYRRRKSNLYRQEFGKDEGNGPVVDEDDIEDEFERETGPKKFTYKELSVATDNFNDVGKLGEGGFGGVYKGFLKDSSSYVAIKRISSRSKQGKKEYASEVKIISRLWCAHPDENSRPSMLQVLQILNFESPLPILPSMMPMPTYFAPPLNVPAAFELSYNGTDSEGQRNQFSSYSHSTNSSQVTTSSTSSASKSLLSARIMNKYLLSYSAFGSGATIHLSQEAFPIIADPDADYSTMEGNSGLFHKSHSAHWKIRTRKLQDRLADQGTNSSSATILMLQNHCNFTVWPAYQTINTIPLGDGGFALSPNSSTQFHVPPGWTGRLWGRTGCTFDKSGSGKCNTGDCGGVLACKGGGEPPVTLVEFTIDGSNNTDYYDVSLVDGYNVPLVVNAVGGLGDCQYAGCFMDLNTSCPAELRIIDSGGSIVACKSACLAFATSEFCCTGNHATPETCLPTNYSKLFKNACPTVYTYPYDDDNGTMMTCMRSDYLITFCPTNSMFVNNYSSTLPVAPAPSPTHSTIGTVSPGPGFAPPAYKKTKNSKRFVLAGSIIGALVLVFGLGFIWYLFSRRRRHKDNKLDADLNALFFDGEFQNGLGPRNFSFLELAKVTSNFKDELKLGEGGFGAVYRGYLRDPDIDIAIKRVSKASKQGIKEFASEVKIISRLRHKNLVKLIGWCHEKGELILVYEFMANGSLDSHLFKESQASLIAWVWDLYGKESIVEAADKKLRMEFDSKEMECLLMVGLWCVHPDPNLRPSIRQIIQVLNFEATLPILPTTRPNPTYELATANSRVGTSQPRYSSLTITVPR</sequence>
<dbReference type="STRING" id="93759.A0A1R3GZC8"/>
<dbReference type="GO" id="GO:0004674">
    <property type="term" value="F:protein serine/threonine kinase activity"/>
    <property type="evidence" value="ECO:0007669"/>
    <property type="project" value="UniProtKB-KW"/>
</dbReference>
<keyword evidence="17" id="KW-0675">Receptor</keyword>
<feature type="transmembrane region" description="Helical" evidence="21">
    <location>
        <begin position="298"/>
        <end position="324"/>
    </location>
</feature>
<dbReference type="Gene3D" id="2.60.110.10">
    <property type="entry name" value="Thaumatin"/>
    <property type="match status" value="1"/>
</dbReference>
<keyword evidence="9 21" id="KW-0812">Transmembrane</keyword>
<keyword evidence="11" id="KW-0430">Lectin</keyword>
<dbReference type="OrthoDB" id="430315at2759"/>
<evidence type="ECO:0000256" key="7">
    <source>
        <dbReference type="ARBA" id="ARBA00022475"/>
    </source>
</evidence>
<keyword evidence="8" id="KW-0723">Serine/threonine-protein kinase</keyword>
<dbReference type="CDD" id="cd06899">
    <property type="entry name" value="lectin_legume_LecRK_Arcelin_ConA"/>
    <property type="match status" value="1"/>
</dbReference>
<dbReference type="EMBL" id="AWUE01021113">
    <property type="protein sequence ID" value="OMO63475.1"/>
    <property type="molecule type" value="Genomic_DNA"/>
</dbReference>
<evidence type="ECO:0000256" key="3">
    <source>
        <dbReference type="ARBA" id="ARBA00008536"/>
    </source>
</evidence>
<dbReference type="PROSITE" id="PS51367">
    <property type="entry name" value="THAUMATIN_2"/>
    <property type="match status" value="1"/>
</dbReference>
<dbReference type="InterPro" id="IPR019825">
    <property type="entry name" value="Lectin_legB_Mn/Ca_BS"/>
</dbReference>
<evidence type="ECO:0000256" key="2">
    <source>
        <dbReference type="ARBA" id="ARBA00004479"/>
    </source>
</evidence>
<comment type="caution">
    <text evidence="24">The sequence shown here is derived from an EMBL/GenBank/DDBJ whole genome shotgun (WGS) entry which is preliminary data.</text>
</comment>
<keyword evidence="8" id="KW-0418">Kinase</keyword>
<dbReference type="FunFam" id="2.60.110.10:FF:000002">
    <property type="entry name" value="Thaumatin-like protein 1a"/>
    <property type="match status" value="1"/>
</dbReference>
<evidence type="ECO:0000313" key="25">
    <source>
        <dbReference type="Proteomes" id="UP000187203"/>
    </source>
</evidence>
<dbReference type="GO" id="GO:0030246">
    <property type="term" value="F:carbohydrate binding"/>
    <property type="evidence" value="ECO:0007669"/>
    <property type="project" value="UniProtKB-KW"/>
</dbReference>
<evidence type="ECO:0000256" key="8">
    <source>
        <dbReference type="ARBA" id="ARBA00022527"/>
    </source>
</evidence>
<evidence type="ECO:0000256" key="12">
    <source>
        <dbReference type="ARBA" id="ARBA00022741"/>
    </source>
</evidence>
<evidence type="ECO:0000256" key="10">
    <source>
        <dbReference type="ARBA" id="ARBA00022729"/>
    </source>
</evidence>
<dbReference type="Gene3D" id="2.60.120.200">
    <property type="match status" value="1"/>
</dbReference>
<keyword evidence="8" id="KW-0808">Transferase</keyword>
<evidence type="ECO:0000256" key="19">
    <source>
        <dbReference type="PROSITE-ProRule" id="PRU10141"/>
    </source>
</evidence>
<evidence type="ECO:0000256" key="16">
    <source>
        <dbReference type="ARBA" id="ARBA00023157"/>
    </source>
</evidence>
<name>A0A1R3GZC8_9ROSI</name>
<dbReference type="InterPro" id="IPR001938">
    <property type="entry name" value="Thaumatin"/>
</dbReference>
<dbReference type="GO" id="GO:0005886">
    <property type="term" value="C:plasma membrane"/>
    <property type="evidence" value="ECO:0007669"/>
    <property type="project" value="UniProtKB-SubCell"/>
</dbReference>
<evidence type="ECO:0000256" key="21">
    <source>
        <dbReference type="SAM" id="Phobius"/>
    </source>
</evidence>
<evidence type="ECO:0000256" key="14">
    <source>
        <dbReference type="ARBA" id="ARBA00022989"/>
    </source>
</evidence>
<feature type="transmembrane region" description="Helical" evidence="21">
    <location>
        <begin position="868"/>
        <end position="891"/>
    </location>
</feature>
<feature type="compositionally biased region" description="Low complexity" evidence="20">
    <location>
        <begin position="502"/>
        <end position="515"/>
    </location>
</feature>
<reference evidence="25" key="1">
    <citation type="submission" date="2013-09" db="EMBL/GenBank/DDBJ databases">
        <title>Corchorus olitorius genome sequencing.</title>
        <authorList>
            <person name="Alam M."/>
            <person name="Haque M.S."/>
            <person name="Islam M.S."/>
            <person name="Emdad E.M."/>
            <person name="Islam M.M."/>
            <person name="Ahmed B."/>
            <person name="Halim A."/>
            <person name="Hossen Q.M.M."/>
            <person name="Hossain M.Z."/>
            <person name="Ahmed R."/>
            <person name="Khan M.M."/>
            <person name="Islam R."/>
            <person name="Rashid M.M."/>
            <person name="Khan S.A."/>
            <person name="Rahman M.S."/>
            <person name="Alam M."/>
            <person name="Yahiya A.S."/>
            <person name="Khan M.S."/>
            <person name="Azam M.S."/>
            <person name="Haque T."/>
            <person name="Lashkar M.Z.H."/>
            <person name="Akhand A.I."/>
            <person name="Morshed G."/>
            <person name="Roy S."/>
            <person name="Uddin K.S."/>
            <person name="Rabeya T."/>
            <person name="Hossain A.S."/>
            <person name="Chowdhury A."/>
            <person name="Snigdha A.R."/>
            <person name="Mortoza M.S."/>
            <person name="Matin S.A."/>
            <person name="Hoque S.M.E."/>
            <person name="Islam M.K."/>
            <person name="Roy D.K."/>
            <person name="Haider R."/>
            <person name="Moosa M.M."/>
            <person name="Elias S.M."/>
            <person name="Hasan A.M."/>
            <person name="Jahan S."/>
            <person name="Shafiuddin M."/>
            <person name="Mahmood N."/>
            <person name="Shommy N.S."/>
        </authorList>
    </citation>
    <scope>NUCLEOTIDE SEQUENCE [LARGE SCALE GENOMIC DNA]</scope>
    <source>
        <strain evidence="25">cv. O-4</strain>
    </source>
</reference>
<evidence type="ECO:0000256" key="18">
    <source>
        <dbReference type="ARBA" id="ARBA00023180"/>
    </source>
</evidence>
<proteinExistence type="inferred from homology"/>
<keyword evidence="18" id="KW-0325">Glycoprotein</keyword>
<dbReference type="InterPro" id="IPR050528">
    <property type="entry name" value="L-type_Lectin-RKs"/>
</dbReference>
<dbReference type="InterPro" id="IPR000719">
    <property type="entry name" value="Prot_kinase_dom"/>
</dbReference>
<dbReference type="PRINTS" id="PR00347">
    <property type="entry name" value="THAUMATIN"/>
</dbReference>
<dbReference type="Proteomes" id="UP000187203">
    <property type="component" value="Unassembled WGS sequence"/>
</dbReference>
<comment type="similarity">
    <text evidence="3">In the N-terminal section; belongs to the leguminous lectin family.</text>
</comment>
<dbReference type="GO" id="GO:0006952">
    <property type="term" value="P:defense response"/>
    <property type="evidence" value="ECO:0007669"/>
    <property type="project" value="UniProtKB-ARBA"/>
</dbReference>
<comment type="similarity">
    <text evidence="5">Belongs to the thaumatin family.</text>
</comment>
<keyword evidence="7" id="KW-1003">Cell membrane</keyword>
<evidence type="ECO:0000256" key="20">
    <source>
        <dbReference type="SAM" id="MobiDB-lite"/>
    </source>
</evidence>
<comment type="subcellular location">
    <subcellularLocation>
        <location evidence="1">Cell membrane</location>
    </subcellularLocation>
    <subcellularLocation>
        <location evidence="2">Membrane</location>
        <topology evidence="2">Single-pass type I membrane protein</topology>
    </subcellularLocation>
</comment>
<evidence type="ECO:0000256" key="9">
    <source>
        <dbReference type="ARBA" id="ARBA00022692"/>
    </source>
</evidence>
<dbReference type="InterPro" id="IPR001245">
    <property type="entry name" value="Ser-Thr/Tyr_kinase_cat_dom"/>
</dbReference>
<dbReference type="InterPro" id="IPR001220">
    <property type="entry name" value="Legume_lectin_dom"/>
</dbReference>
<dbReference type="InterPro" id="IPR017949">
    <property type="entry name" value="Thaumatin_CS"/>
</dbReference>